<gene>
    <name evidence="6" type="ORF">HCN51_41530</name>
</gene>
<evidence type="ECO:0000256" key="4">
    <source>
        <dbReference type="SAM" id="SignalP"/>
    </source>
</evidence>
<protein>
    <submittedName>
        <fullName evidence="6">ABC transporter substrate-binding protein</fullName>
    </submittedName>
</protein>
<dbReference type="PANTHER" id="PTHR30024:SF47">
    <property type="entry name" value="TAURINE-BINDING PERIPLASMIC PROTEIN"/>
    <property type="match status" value="1"/>
</dbReference>
<sequence length="317" mass="33071">MNASIRLAVAAALAFVTVGCTAAPDEPPPPRPERGTIKVGVMPTADAAPLFVAIEKGFFEQEGLEVQPVTATGAGAMLPQIEAGVLDLGQTDYVTTILAAEHGKRLKIIGASAQAGPASYALVAAKDSKIDSVRRLKGRTVAVNNLMGAGMLSVIAMLKDAGLDRDDVTFVEKPFPDMPAMLAAGKADAAWLAEPYLSAGAAQALLRAVPDTVPGRFADLPTSGWMTTDKWRSEHPATLAAFRRGLAKGLRAAADRKEVEAVLPTYTEITAAAAPNVSLGAVPTAVDAGRLQRVADLMRQHGYVKSSLDVRALIAEP</sequence>
<name>A0ABX1BHN5_9ACTN</name>
<dbReference type="SMART" id="SM00062">
    <property type="entry name" value="PBPb"/>
    <property type="match status" value="1"/>
</dbReference>
<comment type="subcellular location">
    <subcellularLocation>
        <location evidence="1">Periplasm</location>
    </subcellularLocation>
</comment>
<dbReference type="InterPro" id="IPR015168">
    <property type="entry name" value="SsuA/THI5"/>
</dbReference>
<feature type="chain" id="PRO_5046639340" evidence="4">
    <location>
        <begin position="23"/>
        <end position="317"/>
    </location>
</feature>
<keyword evidence="3 4" id="KW-0732">Signal</keyword>
<organism evidence="6 7">
    <name type="scientific">Nonomuraea composti</name>
    <dbReference type="NCBI Taxonomy" id="2720023"/>
    <lineage>
        <taxon>Bacteria</taxon>
        <taxon>Bacillati</taxon>
        <taxon>Actinomycetota</taxon>
        <taxon>Actinomycetes</taxon>
        <taxon>Streptosporangiales</taxon>
        <taxon>Streptosporangiaceae</taxon>
        <taxon>Nonomuraea</taxon>
    </lineage>
</organism>
<dbReference type="SUPFAM" id="SSF53850">
    <property type="entry name" value="Periplasmic binding protein-like II"/>
    <property type="match status" value="1"/>
</dbReference>
<dbReference type="RefSeq" id="WP_168017520.1">
    <property type="nucleotide sequence ID" value="NZ_JAATEP010000042.1"/>
</dbReference>
<proteinExistence type="inferred from homology"/>
<evidence type="ECO:0000256" key="3">
    <source>
        <dbReference type="ARBA" id="ARBA00022729"/>
    </source>
</evidence>
<feature type="signal peptide" evidence="4">
    <location>
        <begin position="1"/>
        <end position="22"/>
    </location>
</feature>
<dbReference type="EMBL" id="JAATEP010000042">
    <property type="protein sequence ID" value="NJP95847.1"/>
    <property type="molecule type" value="Genomic_DNA"/>
</dbReference>
<comment type="caution">
    <text evidence="6">The sequence shown here is derived from an EMBL/GenBank/DDBJ whole genome shotgun (WGS) entry which is preliminary data.</text>
</comment>
<dbReference type="Pfam" id="PF09084">
    <property type="entry name" value="NMT1"/>
    <property type="match status" value="1"/>
</dbReference>
<comment type="similarity">
    <text evidence="2">Belongs to the bacterial solute-binding protein SsuA/TauA family.</text>
</comment>
<evidence type="ECO:0000256" key="1">
    <source>
        <dbReference type="ARBA" id="ARBA00004418"/>
    </source>
</evidence>
<dbReference type="Gene3D" id="3.40.190.10">
    <property type="entry name" value="Periplasmic binding protein-like II"/>
    <property type="match status" value="2"/>
</dbReference>
<evidence type="ECO:0000313" key="7">
    <source>
        <dbReference type="Proteomes" id="UP000696294"/>
    </source>
</evidence>
<evidence type="ECO:0000313" key="6">
    <source>
        <dbReference type="EMBL" id="NJP95847.1"/>
    </source>
</evidence>
<dbReference type="PROSITE" id="PS51257">
    <property type="entry name" value="PROKAR_LIPOPROTEIN"/>
    <property type="match status" value="1"/>
</dbReference>
<keyword evidence="7" id="KW-1185">Reference proteome</keyword>
<evidence type="ECO:0000256" key="2">
    <source>
        <dbReference type="ARBA" id="ARBA00010742"/>
    </source>
</evidence>
<evidence type="ECO:0000259" key="5">
    <source>
        <dbReference type="SMART" id="SM00062"/>
    </source>
</evidence>
<dbReference type="InterPro" id="IPR001638">
    <property type="entry name" value="Solute-binding_3/MltF_N"/>
</dbReference>
<accession>A0ABX1BHN5</accession>
<reference evidence="6 7" key="1">
    <citation type="submission" date="2020-03" db="EMBL/GenBank/DDBJ databases">
        <title>WGS of actinomycetes isolated from Thailand.</title>
        <authorList>
            <person name="Thawai C."/>
        </authorList>
    </citation>
    <scope>NUCLEOTIDE SEQUENCE [LARGE SCALE GENOMIC DNA]</scope>
    <source>
        <strain evidence="6 7">FMUSA5-5</strain>
    </source>
</reference>
<dbReference type="Proteomes" id="UP000696294">
    <property type="component" value="Unassembled WGS sequence"/>
</dbReference>
<dbReference type="PANTHER" id="PTHR30024">
    <property type="entry name" value="ALIPHATIC SULFONATES-BINDING PROTEIN-RELATED"/>
    <property type="match status" value="1"/>
</dbReference>
<feature type="domain" description="Solute-binding protein family 3/N-terminal" evidence="5">
    <location>
        <begin position="36"/>
        <end position="269"/>
    </location>
</feature>